<evidence type="ECO:0000256" key="2">
    <source>
        <dbReference type="ARBA" id="ARBA00007400"/>
    </source>
</evidence>
<feature type="transmembrane region" description="Helical" evidence="3">
    <location>
        <begin position="313"/>
        <end position="333"/>
    </location>
</feature>
<organism evidence="5 6">
    <name type="scientific">Lysinibacillus fusiformis</name>
    <dbReference type="NCBI Taxonomy" id="28031"/>
    <lineage>
        <taxon>Bacteria</taxon>
        <taxon>Bacillati</taxon>
        <taxon>Bacillota</taxon>
        <taxon>Bacilli</taxon>
        <taxon>Bacillales</taxon>
        <taxon>Bacillaceae</taxon>
        <taxon>Lysinibacillus</taxon>
    </lineage>
</organism>
<dbReference type="GO" id="GO:0016747">
    <property type="term" value="F:acyltransferase activity, transferring groups other than amino-acyl groups"/>
    <property type="evidence" value="ECO:0007669"/>
    <property type="project" value="InterPro"/>
</dbReference>
<feature type="transmembrane region" description="Helical" evidence="3">
    <location>
        <begin position="151"/>
        <end position="169"/>
    </location>
</feature>
<evidence type="ECO:0000313" key="5">
    <source>
        <dbReference type="EMBL" id="ODV57359.1"/>
    </source>
</evidence>
<feature type="transmembrane region" description="Helical" evidence="3">
    <location>
        <begin position="201"/>
        <end position="219"/>
    </location>
</feature>
<feature type="transmembrane region" description="Helical" evidence="3">
    <location>
        <begin position="275"/>
        <end position="293"/>
    </location>
</feature>
<keyword evidence="3" id="KW-0812">Transmembrane</keyword>
<sequence>MTVVLGHSGLPNPMILFIINYFHLAIFFFVPGFLYSDKHSTDPLTYTGRKLKDIWWPTMKYVIVFILLHNVFLKLNIYSTVIDQPMIYAKQAYSGNEHLTKIFEAFLNSMYSVEMAGAMWFIFPLLVTMVTFCVIRYTSQLLLLTGIKKEIYSLIFAAVLGGIGAYLTLNSLKLAWRADIAFLVMPVVYVGFLAKLYWNKVPLKWYLAIISVVILYVSYRRGLEISYAAGIIGNSSLLYYFVTFAGIYLVLYAAKLINNVKYLSKMFAYLGEKSFHIMALHFLAFKVINYIDVKLNHKETYMIAQFPSSNWDWWYLYLVAGLVIPIVGVYTYGKLEERIKLFYMKFANTKL</sequence>
<protein>
    <recommendedName>
        <fullName evidence="4">Acyltransferase 3 domain-containing protein</fullName>
    </recommendedName>
</protein>
<comment type="subcellular location">
    <subcellularLocation>
        <location evidence="1">Membrane</location>
    </subcellularLocation>
</comment>
<feature type="transmembrane region" description="Helical" evidence="3">
    <location>
        <begin position="175"/>
        <end position="194"/>
    </location>
</feature>
<keyword evidence="3" id="KW-0472">Membrane</keyword>
<comment type="similarity">
    <text evidence="2">Belongs to the acyltransferase 3 family.</text>
</comment>
<dbReference type="AlphaFoldDB" id="A0A1E4RAA7"/>
<dbReference type="OrthoDB" id="6623990at2"/>
<feature type="domain" description="Acyltransferase 3" evidence="4">
    <location>
        <begin position="3"/>
        <end position="327"/>
    </location>
</feature>
<feature type="transmembrane region" description="Helical" evidence="3">
    <location>
        <begin position="118"/>
        <end position="139"/>
    </location>
</feature>
<dbReference type="InterPro" id="IPR002656">
    <property type="entry name" value="Acyl_transf_3_dom"/>
</dbReference>
<dbReference type="EMBL" id="MECQ01000001">
    <property type="protein sequence ID" value="ODV57359.1"/>
    <property type="molecule type" value="Genomic_DNA"/>
</dbReference>
<proteinExistence type="inferred from homology"/>
<dbReference type="Pfam" id="PF01757">
    <property type="entry name" value="Acyl_transf_3"/>
    <property type="match status" value="1"/>
</dbReference>
<evidence type="ECO:0000256" key="1">
    <source>
        <dbReference type="ARBA" id="ARBA00004370"/>
    </source>
</evidence>
<name>A0A1E4RAA7_9BACI</name>
<feature type="transmembrane region" description="Helical" evidence="3">
    <location>
        <begin position="225"/>
        <end position="254"/>
    </location>
</feature>
<keyword evidence="3" id="KW-1133">Transmembrane helix</keyword>
<accession>A0A1E4RAA7</accession>
<dbReference type="Proteomes" id="UP000094784">
    <property type="component" value="Unassembled WGS sequence"/>
</dbReference>
<evidence type="ECO:0000313" key="6">
    <source>
        <dbReference type="Proteomes" id="UP000094784"/>
    </source>
</evidence>
<feature type="transmembrane region" description="Helical" evidence="3">
    <location>
        <begin position="54"/>
        <end position="73"/>
    </location>
</feature>
<feature type="transmembrane region" description="Helical" evidence="3">
    <location>
        <begin position="14"/>
        <end position="34"/>
    </location>
</feature>
<evidence type="ECO:0000256" key="3">
    <source>
        <dbReference type="SAM" id="Phobius"/>
    </source>
</evidence>
<evidence type="ECO:0000259" key="4">
    <source>
        <dbReference type="Pfam" id="PF01757"/>
    </source>
</evidence>
<reference evidence="5 6" key="1">
    <citation type="submission" date="2016-09" db="EMBL/GenBank/DDBJ databases">
        <title>Draft genome sequence of the soil isolate, Lysinibacillus fusiformis M5, a potential hypoxanthine producer.</title>
        <authorList>
            <person name="Gallegos-Monterrosa R."/>
            <person name="Maroti G."/>
            <person name="Balint B."/>
            <person name="Kovacs A.T."/>
        </authorList>
    </citation>
    <scope>NUCLEOTIDE SEQUENCE [LARGE SCALE GENOMIC DNA]</scope>
    <source>
        <strain evidence="5 6">M5</strain>
    </source>
</reference>
<comment type="caution">
    <text evidence="5">The sequence shown here is derived from an EMBL/GenBank/DDBJ whole genome shotgun (WGS) entry which is preliminary data.</text>
</comment>
<gene>
    <name evidence="5" type="ORF">BG258_16285</name>
</gene>